<name>A0ABV6D759_9HYPH</name>
<evidence type="ECO:0000313" key="2">
    <source>
        <dbReference type="Proteomes" id="UP001589755"/>
    </source>
</evidence>
<organism evidence="1 2">
    <name type="scientific">Chelativorans intermedius</name>
    <dbReference type="NCBI Taxonomy" id="515947"/>
    <lineage>
        <taxon>Bacteria</taxon>
        <taxon>Pseudomonadati</taxon>
        <taxon>Pseudomonadota</taxon>
        <taxon>Alphaproteobacteria</taxon>
        <taxon>Hyphomicrobiales</taxon>
        <taxon>Phyllobacteriaceae</taxon>
        <taxon>Chelativorans</taxon>
    </lineage>
</organism>
<comment type="caution">
    <text evidence="1">The sequence shown here is derived from an EMBL/GenBank/DDBJ whole genome shotgun (WGS) entry which is preliminary data.</text>
</comment>
<keyword evidence="2" id="KW-1185">Reference proteome</keyword>
<dbReference type="RefSeq" id="WP_261521306.1">
    <property type="nucleotide sequence ID" value="NZ_JAODNW010000017.1"/>
</dbReference>
<dbReference type="EMBL" id="JBHLXD010000012">
    <property type="protein sequence ID" value="MFC0208484.1"/>
    <property type="molecule type" value="Genomic_DNA"/>
</dbReference>
<accession>A0ABV6D759</accession>
<evidence type="ECO:0000313" key="1">
    <source>
        <dbReference type="EMBL" id="MFC0208484.1"/>
    </source>
</evidence>
<reference evidence="1 2" key="1">
    <citation type="submission" date="2024-09" db="EMBL/GenBank/DDBJ databases">
        <authorList>
            <person name="Sun Q."/>
            <person name="Mori K."/>
        </authorList>
    </citation>
    <scope>NUCLEOTIDE SEQUENCE [LARGE SCALE GENOMIC DNA]</scope>
    <source>
        <strain evidence="1 2">CCM 8543</strain>
    </source>
</reference>
<protein>
    <submittedName>
        <fullName evidence="1">LPS assembly lipoprotein LptE</fullName>
    </submittedName>
</protein>
<dbReference type="Pfam" id="PF04390">
    <property type="entry name" value="LptE"/>
    <property type="match status" value="1"/>
</dbReference>
<dbReference type="Gene3D" id="3.30.160.150">
    <property type="entry name" value="Lipoprotein like domain"/>
    <property type="match status" value="1"/>
</dbReference>
<dbReference type="Proteomes" id="UP001589755">
    <property type="component" value="Unassembled WGS sequence"/>
</dbReference>
<dbReference type="InterPro" id="IPR007485">
    <property type="entry name" value="LPS_assembly_LptE"/>
</dbReference>
<gene>
    <name evidence="1" type="primary">lptE</name>
    <name evidence="1" type="ORF">ACFFJ2_08745</name>
</gene>
<proteinExistence type="predicted"/>
<keyword evidence="1" id="KW-0449">Lipoprotein</keyword>
<sequence>MPLNAAIRAFALAASGLLLALAAGCTVRPLLAEAPPGAAVRETARLDAVSVAPVSTRPAQQVRNHLIFLLHGGAGEPANPGYRLELDVTSRVGSAVDIQSGGEDEPTAGTVTLTGRYRLIDSITGEPVSAGTQSVSAGFDRPRQEFAVLRAERNAQDRAARELAEFIHLAIARDLAGLDGR</sequence>